<dbReference type="Proteomes" id="UP000061974">
    <property type="component" value="Chromosome"/>
</dbReference>
<dbReference type="KEGG" id="cui:AFK65_09665"/>
<name>A0AAC8VQ60_9ENTR</name>
<evidence type="ECO:0000313" key="3">
    <source>
        <dbReference type="Proteomes" id="UP000061974"/>
    </source>
</evidence>
<dbReference type="Proteomes" id="UP000254849">
    <property type="component" value="Unassembled WGS sequence"/>
</dbReference>
<accession>A0AAC8VQ60</accession>
<reference evidence="2 4" key="4">
    <citation type="submission" date="2018-06" db="EMBL/GenBank/DDBJ databases">
        <authorList>
            <consortium name="Pathogen Informatics"/>
            <person name="Doyle S."/>
        </authorList>
    </citation>
    <scope>NUCLEOTIDE SEQUENCE [LARGE SCALE GENOMIC DNA]</scope>
    <source>
        <strain evidence="4">NCTC 9529</strain>
        <strain evidence="2">NCTC9529</strain>
    </source>
</reference>
<evidence type="ECO:0000313" key="1">
    <source>
        <dbReference type="EMBL" id="ALB54916.1"/>
    </source>
</evidence>
<dbReference type="AlphaFoldDB" id="A0AAC8VQ60"/>
<sequence length="216" mass="23208">MSGFEVRNSAGALTVNSDYKSPLLASSAAASTDTVGDFDLNIPGFGNLNQLGYVLDDNLYSPGQLAWFRLNVNGWGVPGARYFLPGSVFIAKTKIDLAVESGYLDVFNAQGTLIWSAKSAAKMPRVLGFITIPPNYDLQNNTLTVGVSGTPFYLMDIISGALAEDQEGVGAKNGIVMKQQSGSVILRYINQNGKNYVSTPLYSRGFKIPYAVFPTI</sequence>
<proteinExistence type="predicted"/>
<dbReference type="RefSeq" id="WP_032804403.1">
    <property type="nucleotide sequence ID" value="NZ_AJKW01000009.1"/>
</dbReference>
<reference evidence="3" key="1">
    <citation type="submission" date="2015-07" db="EMBL/GenBank/DDBJ databases">
        <authorList>
            <person name="Moine D."/>
            <person name="Kassam M."/>
        </authorList>
    </citation>
    <scope>NUCLEOTIDE SEQUENCE [LARGE SCALE GENOMIC DNA]</scope>
    <source>
        <strain evidence="3">NCTC 9529</strain>
    </source>
</reference>
<organism evidence="1 3">
    <name type="scientific">Cronobacter universalis NCTC 9529</name>
    <dbReference type="NCBI Taxonomy" id="1074000"/>
    <lineage>
        <taxon>Bacteria</taxon>
        <taxon>Pseudomonadati</taxon>
        <taxon>Pseudomonadota</taxon>
        <taxon>Gammaproteobacteria</taxon>
        <taxon>Enterobacterales</taxon>
        <taxon>Enterobacteriaceae</taxon>
        <taxon>Cronobacter</taxon>
    </lineage>
</organism>
<gene>
    <name evidence="1" type="ORF">AFK65_09665</name>
    <name evidence="2" type="ORF">NCTC9529_01977</name>
</gene>
<dbReference type="EMBL" id="CP012257">
    <property type="protein sequence ID" value="ALB54916.1"/>
    <property type="molecule type" value="Genomic_DNA"/>
</dbReference>
<reference evidence="1 3" key="3">
    <citation type="journal article" date="2016" name="Genome Announc.">
        <title>Fully Closed Genome Sequences of Five Type Strains of the Genus Cronobacter and One Cronobacter sakazakii Strain.</title>
        <authorList>
            <person name="Moine D."/>
            <person name="Kassam M."/>
            <person name="Baert L."/>
            <person name="Tang Y."/>
            <person name="Barretto C."/>
            <person name="Ngom Bru C."/>
            <person name="Klijn A."/>
            <person name="Descombes P."/>
        </authorList>
    </citation>
    <scope>NUCLEOTIDE SEQUENCE [LARGE SCALE GENOMIC DNA]</scope>
    <source>
        <strain evidence="1 3">NCTC 9529</strain>
    </source>
</reference>
<dbReference type="EMBL" id="UFYH01000001">
    <property type="protein sequence ID" value="STD07439.1"/>
    <property type="molecule type" value="Genomic_DNA"/>
</dbReference>
<keyword evidence="4" id="KW-1185">Reference proteome</keyword>
<evidence type="ECO:0000313" key="4">
    <source>
        <dbReference type="Proteomes" id="UP000254849"/>
    </source>
</evidence>
<reference evidence="3" key="2">
    <citation type="submission" date="2015-09" db="EMBL/GenBank/DDBJ databases">
        <title>Cronobacter genome sequencing and assembly.</title>
        <authorList>
            <person name="Descombes P."/>
            <person name="Baert L."/>
            <person name="Ngom-Bru C."/>
            <person name="Barretto C."/>
        </authorList>
    </citation>
    <scope>NUCLEOTIDE SEQUENCE [LARGE SCALE GENOMIC DNA]</scope>
    <source>
        <strain evidence="3">NCTC 9529</strain>
    </source>
</reference>
<protein>
    <submittedName>
        <fullName evidence="1">Uncharacterized protein</fullName>
    </submittedName>
</protein>
<evidence type="ECO:0000313" key="2">
    <source>
        <dbReference type="EMBL" id="STD07439.1"/>
    </source>
</evidence>